<evidence type="ECO:0000313" key="2">
    <source>
        <dbReference type="Proteomes" id="UP001244640"/>
    </source>
</evidence>
<dbReference type="EMBL" id="JAUTBA010000001">
    <property type="protein sequence ID" value="MDQ1149999.1"/>
    <property type="molecule type" value="Genomic_DNA"/>
</dbReference>
<evidence type="ECO:0000313" key="1">
    <source>
        <dbReference type="EMBL" id="MDQ1149999.1"/>
    </source>
</evidence>
<proteinExistence type="predicted"/>
<sequence length="570" mass="64946">MHFAIENNLLKNFMRLNITKNKNLLQLALASIGVGVSLGAVAQIKSQPYSYHFYQKMNDAVYSTETRIHTSAKPFVIKDSLLLAKFDSIQSNKPVSSSNWFMRKIFNEHLVQVEKDDYTFYADFLPDLYIGKDMLGDKRRTWMNSRGFQVGLNVGNKFTFNTSAFESQAVFPKYLDDYIVANKVVPGQGNTKFQSKNKMDWMYATASMTYDAHKYIQATLAYDKNFIGDGYRSMLLSDFSSNYAHLKLTGTIGNVQYTSIWAYMNDPTHPRQDLTGTYPMEGQNNTRLGDGKKWGAFQYLDWNVTNKLSVGFFQSVVWAAQDEGGRRGFDFSYLSPVIFIRPVESNNTTSPDKMFLGLTSKYKLPYRLTAYGQFLLGEFTAKEFFAGNGYAHNKWGAQLGVRGYDMFGVKNLNFLAEYNTARPYTYAHFKSYSNYSNNAEPLAHPKGANFRELVGLLNYAWDRWDFSLQGMFTQNGLDLPDGSNMGGNIFQSYNTIPNLYGNHIAQGIKNNIYYADAKAAYVLNPKYNLRLELGYTQRYAKAKYEAPIVNKSGVISFGLRSSFRAIYNDL</sequence>
<gene>
    <name evidence="1" type="ORF">QE382_001983</name>
</gene>
<dbReference type="InterPro" id="IPR038636">
    <property type="entry name" value="Wzi_sf"/>
</dbReference>
<evidence type="ECO:0008006" key="3">
    <source>
        <dbReference type="Google" id="ProtNLM"/>
    </source>
</evidence>
<organism evidence="1 2">
    <name type="scientific">Sphingobacterium zeae</name>
    <dbReference type="NCBI Taxonomy" id="1776859"/>
    <lineage>
        <taxon>Bacteria</taxon>
        <taxon>Pseudomonadati</taxon>
        <taxon>Bacteroidota</taxon>
        <taxon>Sphingobacteriia</taxon>
        <taxon>Sphingobacteriales</taxon>
        <taxon>Sphingobacteriaceae</taxon>
        <taxon>Sphingobacterium</taxon>
    </lineage>
</organism>
<accession>A0ABU0U4V8</accession>
<protein>
    <recommendedName>
        <fullName evidence="3">Gliding motility protein RemB</fullName>
    </recommendedName>
</protein>
<reference evidence="1 2" key="1">
    <citation type="submission" date="2023-07" db="EMBL/GenBank/DDBJ databases">
        <title>Functional and genomic diversity of the sorghum phyllosphere microbiome.</title>
        <authorList>
            <person name="Shade A."/>
        </authorList>
    </citation>
    <scope>NUCLEOTIDE SEQUENCE [LARGE SCALE GENOMIC DNA]</scope>
    <source>
        <strain evidence="1 2">SORGH_AS_0892</strain>
    </source>
</reference>
<dbReference type="Gene3D" id="2.40.160.130">
    <property type="entry name" value="Capsule assembly protein Wzi"/>
    <property type="match status" value="1"/>
</dbReference>
<comment type="caution">
    <text evidence="1">The sequence shown here is derived from an EMBL/GenBank/DDBJ whole genome shotgun (WGS) entry which is preliminary data.</text>
</comment>
<name>A0ABU0U4V8_9SPHI</name>
<dbReference type="Proteomes" id="UP001244640">
    <property type="component" value="Unassembled WGS sequence"/>
</dbReference>
<keyword evidence="2" id="KW-1185">Reference proteome</keyword>